<dbReference type="RefSeq" id="WP_380076121.1">
    <property type="nucleotide sequence ID" value="NZ_JBHRZF010000038.1"/>
</dbReference>
<evidence type="ECO:0000313" key="2">
    <source>
        <dbReference type="Proteomes" id="UP001595748"/>
    </source>
</evidence>
<proteinExistence type="predicted"/>
<sequence length="178" mass="20001">MLRLLVGNRNLIGVQLDARRCHFTKPSGYREVNLFWKQVTEFMERQRRVVGDHRLRFTLTVAAPETQFSQMFVRREWVGAEAVQAVSCPLPAALLGVVMLGWIAVAQVQGLNLAKTHFPAIYDESLSFRSPIRKGTNNPVGCRPSSVRAETNCHSVNQSKRLLQPLQAVFLVAPFVTA</sequence>
<protein>
    <submittedName>
        <fullName evidence="1">Uncharacterized protein</fullName>
    </submittedName>
</protein>
<name>A0ABV8A3G0_9DEIO</name>
<dbReference type="EMBL" id="JBHRZF010000038">
    <property type="protein sequence ID" value="MFC3859969.1"/>
    <property type="molecule type" value="Genomic_DNA"/>
</dbReference>
<reference evidence="2" key="1">
    <citation type="journal article" date="2019" name="Int. J. Syst. Evol. Microbiol.">
        <title>The Global Catalogue of Microorganisms (GCM) 10K type strain sequencing project: providing services to taxonomists for standard genome sequencing and annotation.</title>
        <authorList>
            <consortium name="The Broad Institute Genomics Platform"/>
            <consortium name="The Broad Institute Genome Sequencing Center for Infectious Disease"/>
            <person name="Wu L."/>
            <person name="Ma J."/>
        </authorList>
    </citation>
    <scope>NUCLEOTIDE SEQUENCE [LARGE SCALE GENOMIC DNA]</scope>
    <source>
        <strain evidence="2">CCTCC AB 2013263</strain>
    </source>
</reference>
<accession>A0ABV8A3G0</accession>
<comment type="caution">
    <text evidence="1">The sequence shown here is derived from an EMBL/GenBank/DDBJ whole genome shotgun (WGS) entry which is preliminary data.</text>
</comment>
<dbReference type="Proteomes" id="UP001595748">
    <property type="component" value="Unassembled WGS sequence"/>
</dbReference>
<organism evidence="1 2">
    <name type="scientific">Deinococcus antarcticus</name>
    <dbReference type="NCBI Taxonomy" id="1298767"/>
    <lineage>
        <taxon>Bacteria</taxon>
        <taxon>Thermotogati</taxon>
        <taxon>Deinococcota</taxon>
        <taxon>Deinococci</taxon>
        <taxon>Deinococcales</taxon>
        <taxon>Deinococcaceae</taxon>
        <taxon>Deinococcus</taxon>
    </lineage>
</organism>
<keyword evidence="2" id="KW-1185">Reference proteome</keyword>
<gene>
    <name evidence="1" type="ORF">ACFOPQ_04210</name>
</gene>
<evidence type="ECO:0000313" key="1">
    <source>
        <dbReference type="EMBL" id="MFC3859969.1"/>
    </source>
</evidence>